<gene>
    <name evidence="2" type="ORF">NMS_1912</name>
</gene>
<keyword evidence="3" id="KW-1185">Reference proteome</keyword>
<dbReference type="Pfam" id="PF13648">
    <property type="entry name" value="Lipocalin_4"/>
    <property type="match status" value="1"/>
</dbReference>
<dbReference type="EMBL" id="AP014548">
    <property type="protein sequence ID" value="BAO55921.1"/>
    <property type="molecule type" value="Genomic_DNA"/>
</dbReference>
<dbReference type="STRING" id="1454201.NMS_1912"/>
<reference evidence="2 3" key="1">
    <citation type="journal article" date="2014" name="Proc. Natl. Acad. Sci. U.S.A.">
        <title>Functional characterization of flavobacteria rhodopsins reveals a unique class of light-driven chloride pump in bacteria.</title>
        <authorList>
            <person name="Yoshizawa S."/>
            <person name="Kumagai Y."/>
            <person name="Kim H."/>
            <person name="Ogura Y."/>
            <person name="Hayashi T."/>
            <person name="Iwasaki W."/>
            <person name="DeLong E.F."/>
            <person name="Kogure K."/>
        </authorList>
    </citation>
    <scope>NUCLEOTIDE SEQUENCE [LARGE SCALE GENOMIC DNA]</scope>
    <source>
        <strain evidence="2 3">S1-08</strain>
    </source>
</reference>
<dbReference type="KEGG" id="nmf:NMS_1912"/>
<feature type="domain" description="Lipocalin-like" evidence="1">
    <location>
        <begin position="17"/>
        <end position="107"/>
    </location>
</feature>
<dbReference type="HOGENOM" id="CLU_139787_0_0_10"/>
<evidence type="ECO:0000313" key="3">
    <source>
        <dbReference type="Proteomes" id="UP000031760"/>
    </source>
</evidence>
<evidence type="ECO:0000313" key="2">
    <source>
        <dbReference type="EMBL" id="BAO55921.1"/>
    </source>
</evidence>
<dbReference type="Proteomes" id="UP000031760">
    <property type="component" value="Chromosome"/>
</dbReference>
<accession>W8W092</accession>
<dbReference type="InterPro" id="IPR024311">
    <property type="entry name" value="Lipocalin-like"/>
</dbReference>
<evidence type="ECO:0000259" key="1">
    <source>
        <dbReference type="Pfam" id="PF13648"/>
    </source>
</evidence>
<name>W8W092_9FLAO</name>
<protein>
    <recommendedName>
        <fullName evidence="1">Lipocalin-like domain-containing protein</fullName>
    </recommendedName>
</protein>
<sequence length="126" mass="14437">MTVSCDDQSNKKKLEHLQGYWSIDTVEKPDGSEKEFPFTNHMDFFNVEGTSGTKSRVSPTYDGRFISYGDAVKFVWVNDENQLVLKFADGENSYSQTLKKATEDELILIHEDGTIYNYKSYDPDAQ</sequence>
<organism evidence="2 3">
    <name type="scientific">Nonlabens marinus S1-08</name>
    <dbReference type="NCBI Taxonomy" id="1454201"/>
    <lineage>
        <taxon>Bacteria</taxon>
        <taxon>Pseudomonadati</taxon>
        <taxon>Bacteroidota</taxon>
        <taxon>Flavobacteriia</taxon>
        <taxon>Flavobacteriales</taxon>
        <taxon>Flavobacteriaceae</taxon>
        <taxon>Nonlabens</taxon>
    </lineage>
</organism>
<proteinExistence type="predicted"/>
<dbReference type="AlphaFoldDB" id="W8W092"/>